<evidence type="ECO:0000313" key="1">
    <source>
        <dbReference type="EMBL" id="MBZ7987740.1"/>
    </source>
</evidence>
<evidence type="ECO:0008006" key="3">
    <source>
        <dbReference type="Google" id="ProtNLM"/>
    </source>
</evidence>
<comment type="caution">
    <text evidence="1">The sequence shown here is derived from an EMBL/GenBank/DDBJ whole genome shotgun (WGS) entry which is preliminary data.</text>
</comment>
<dbReference type="EMBL" id="JACGBB010000013">
    <property type="protein sequence ID" value="MBZ7987740.1"/>
    <property type="molecule type" value="Genomic_DNA"/>
</dbReference>
<name>A0ABS7WUV8_9BACT</name>
<keyword evidence="2" id="KW-1185">Reference proteome</keyword>
<accession>A0ABS7WUV8</accession>
<reference evidence="1 2" key="1">
    <citation type="submission" date="2020-07" db="EMBL/GenBank/DDBJ databases">
        <title>Transfer of Campylobacter canadensis to the novel genus Avispirillum gen. nov., that also includes two novel species recovered from migratory waterfowl: Avispirillum anseris sp. nov. and Avispirillum brantae sp. nov.</title>
        <authorList>
            <person name="Miller W.G."/>
            <person name="Chapman M.H."/>
            <person name="Yee E."/>
            <person name="Inglis G.D."/>
        </authorList>
    </citation>
    <scope>NUCLEOTIDE SEQUENCE [LARGE SCALE GENOMIC DNA]</scope>
    <source>
        <strain evidence="1 2">L283</strain>
    </source>
</reference>
<dbReference type="Gene3D" id="3.10.129.10">
    <property type="entry name" value="Hotdog Thioesterase"/>
    <property type="match status" value="1"/>
</dbReference>
<gene>
    <name evidence="1" type="ORF">AVCANL283_06450</name>
</gene>
<dbReference type="SUPFAM" id="SSF54637">
    <property type="entry name" value="Thioesterase/thiol ester dehydrase-isomerase"/>
    <property type="match status" value="1"/>
</dbReference>
<proteinExistence type="predicted"/>
<dbReference type="InterPro" id="IPR029069">
    <property type="entry name" value="HotDog_dom_sf"/>
</dbReference>
<evidence type="ECO:0000313" key="2">
    <source>
        <dbReference type="Proteomes" id="UP000786183"/>
    </source>
</evidence>
<sequence length="160" mass="17960">MQEEKVENQVIDELVPKSKILACPQINPNLVGNITSISENKASMSFMISNEFITDSLGLAHSGFIYSAAAYLAQVAINNANTCILSSKSSFFTPCKVGEELFFEASAKFDNAKKREVFVEAFTREIKVFEAHFYILVTDEHILKMQQSELSKYQNKKSSK</sequence>
<dbReference type="Proteomes" id="UP000786183">
    <property type="component" value="Unassembled WGS sequence"/>
</dbReference>
<protein>
    <recommendedName>
        <fullName evidence="3">Thioesterase</fullName>
    </recommendedName>
</protein>
<dbReference type="RefSeq" id="WP_172231934.1">
    <property type="nucleotide sequence ID" value="NZ_CP035946.1"/>
</dbReference>
<organism evidence="1 2">
    <name type="scientific">Campylobacter canadensis</name>
    <dbReference type="NCBI Taxonomy" id="449520"/>
    <lineage>
        <taxon>Bacteria</taxon>
        <taxon>Pseudomonadati</taxon>
        <taxon>Campylobacterota</taxon>
        <taxon>Epsilonproteobacteria</taxon>
        <taxon>Campylobacterales</taxon>
        <taxon>Campylobacteraceae</taxon>
        <taxon>Campylobacter</taxon>
    </lineage>
</organism>